<keyword evidence="1" id="KW-0472">Membrane</keyword>
<sequence>MYKMELPGFNVGQRVGLAGAIGLATMLAAYGIAGSYETISRKAVEVDVPLPQLVPIGIDGGLVGVVVLDLVLAWTAHPIGWLRQLARLLAVGTVAANVSAGWPDPVAIGLHAVAPLMLLVMVEAGRTVLLRCAGGAAGCVRDRIPLGRWILSPWSTFLLWRRMVLWQITSYRAALDKEAQLRRTRTLLRVHFGRQWKRKAPADLLWMLGIAPLAEEAHSRVHAIISGNDKAEPAHAAQDGTTTSVLSGSSSVVMGDHLDAAVRINERHWTQRNRPVSAETLRKQLHVSSSRARELASAVRSMDRAAVSHG</sequence>
<accession>A0A4R2JCF5</accession>
<dbReference type="Pfam" id="PF10935">
    <property type="entry name" value="DUF2637"/>
    <property type="match status" value="1"/>
</dbReference>
<organism evidence="2 3">
    <name type="scientific">Actinocrispum wychmicini</name>
    <dbReference type="NCBI Taxonomy" id="1213861"/>
    <lineage>
        <taxon>Bacteria</taxon>
        <taxon>Bacillati</taxon>
        <taxon>Actinomycetota</taxon>
        <taxon>Actinomycetes</taxon>
        <taxon>Pseudonocardiales</taxon>
        <taxon>Pseudonocardiaceae</taxon>
        <taxon>Actinocrispum</taxon>
    </lineage>
</organism>
<evidence type="ECO:0000313" key="2">
    <source>
        <dbReference type="EMBL" id="TCO55692.1"/>
    </source>
</evidence>
<proteinExistence type="predicted"/>
<evidence type="ECO:0000256" key="1">
    <source>
        <dbReference type="SAM" id="Phobius"/>
    </source>
</evidence>
<evidence type="ECO:0000313" key="3">
    <source>
        <dbReference type="Proteomes" id="UP000295680"/>
    </source>
</evidence>
<feature type="transmembrane region" description="Helical" evidence="1">
    <location>
        <begin position="12"/>
        <end position="33"/>
    </location>
</feature>
<dbReference type="AlphaFoldDB" id="A0A4R2JCF5"/>
<dbReference type="Proteomes" id="UP000295680">
    <property type="component" value="Unassembled WGS sequence"/>
</dbReference>
<feature type="transmembrane region" description="Helical" evidence="1">
    <location>
        <begin position="53"/>
        <end position="73"/>
    </location>
</feature>
<dbReference type="InterPro" id="IPR021235">
    <property type="entry name" value="DUF2637"/>
</dbReference>
<keyword evidence="1" id="KW-1133">Transmembrane helix</keyword>
<gene>
    <name evidence="2" type="ORF">EV192_107114</name>
</gene>
<dbReference type="EMBL" id="SLWS01000007">
    <property type="protein sequence ID" value="TCO55692.1"/>
    <property type="molecule type" value="Genomic_DNA"/>
</dbReference>
<keyword evidence="1" id="KW-0812">Transmembrane</keyword>
<name>A0A4R2JCF5_9PSEU</name>
<comment type="caution">
    <text evidence="2">The sequence shown here is derived from an EMBL/GenBank/DDBJ whole genome shotgun (WGS) entry which is preliminary data.</text>
</comment>
<reference evidence="2 3" key="1">
    <citation type="submission" date="2019-03" db="EMBL/GenBank/DDBJ databases">
        <title>Genomic Encyclopedia of Type Strains, Phase IV (KMG-IV): sequencing the most valuable type-strain genomes for metagenomic binning, comparative biology and taxonomic classification.</title>
        <authorList>
            <person name="Goeker M."/>
        </authorList>
    </citation>
    <scope>NUCLEOTIDE SEQUENCE [LARGE SCALE GENOMIC DNA]</scope>
    <source>
        <strain evidence="2 3">DSM 45934</strain>
    </source>
</reference>
<protein>
    <submittedName>
        <fullName evidence="2">Uncharacterized protein DUF2637</fullName>
    </submittedName>
</protein>
<keyword evidence="3" id="KW-1185">Reference proteome</keyword>